<dbReference type="EMBL" id="UOFY01000066">
    <property type="protein sequence ID" value="VAX11169.1"/>
    <property type="molecule type" value="Genomic_DNA"/>
</dbReference>
<dbReference type="AlphaFoldDB" id="A0A3B1AYK1"/>
<keyword evidence="2" id="KW-0472">Membrane</keyword>
<dbReference type="InterPro" id="IPR052521">
    <property type="entry name" value="Cell_div_SPOR-domain"/>
</dbReference>
<dbReference type="GO" id="GO:0042834">
    <property type="term" value="F:peptidoglycan binding"/>
    <property type="evidence" value="ECO:0007669"/>
    <property type="project" value="InterPro"/>
</dbReference>
<dbReference type="GO" id="GO:0032153">
    <property type="term" value="C:cell division site"/>
    <property type="evidence" value="ECO:0007669"/>
    <property type="project" value="TreeGrafter"/>
</dbReference>
<evidence type="ECO:0000256" key="2">
    <source>
        <dbReference type="SAM" id="Phobius"/>
    </source>
</evidence>
<feature type="region of interest" description="Disordered" evidence="1">
    <location>
        <begin position="107"/>
        <end position="140"/>
    </location>
</feature>
<reference evidence="4" key="1">
    <citation type="submission" date="2018-06" db="EMBL/GenBank/DDBJ databases">
        <authorList>
            <person name="Zhirakovskaya E."/>
        </authorList>
    </citation>
    <scope>NUCLEOTIDE SEQUENCE</scope>
</reference>
<proteinExistence type="predicted"/>
<feature type="transmembrane region" description="Helical" evidence="2">
    <location>
        <begin position="12"/>
        <end position="29"/>
    </location>
</feature>
<feature type="domain" description="SPOR" evidence="3">
    <location>
        <begin position="151"/>
        <end position="230"/>
    </location>
</feature>
<dbReference type="Gene3D" id="3.30.70.1070">
    <property type="entry name" value="Sporulation related repeat"/>
    <property type="match status" value="1"/>
</dbReference>
<dbReference type="InterPro" id="IPR007730">
    <property type="entry name" value="SPOR-like_dom"/>
</dbReference>
<gene>
    <name evidence="4" type="ORF">MNBD_GAMMA25-1647</name>
</gene>
<dbReference type="GO" id="GO:0032506">
    <property type="term" value="P:cytokinetic process"/>
    <property type="evidence" value="ECO:0007669"/>
    <property type="project" value="TreeGrafter"/>
</dbReference>
<evidence type="ECO:0000259" key="3">
    <source>
        <dbReference type="PROSITE" id="PS51724"/>
    </source>
</evidence>
<dbReference type="PANTHER" id="PTHR38687">
    <property type="entry name" value="CELL DIVISION PROTEIN DEDD-RELATED"/>
    <property type="match status" value="1"/>
</dbReference>
<evidence type="ECO:0000256" key="1">
    <source>
        <dbReference type="SAM" id="MobiDB-lite"/>
    </source>
</evidence>
<evidence type="ECO:0000313" key="4">
    <source>
        <dbReference type="EMBL" id="VAX11169.1"/>
    </source>
</evidence>
<accession>A0A3B1AYK1</accession>
<organism evidence="4">
    <name type="scientific">hydrothermal vent metagenome</name>
    <dbReference type="NCBI Taxonomy" id="652676"/>
    <lineage>
        <taxon>unclassified sequences</taxon>
        <taxon>metagenomes</taxon>
        <taxon>ecological metagenomes</taxon>
    </lineage>
</organism>
<sequence length="231" mass="25522">MEQQSRLKQRLVGAIVLVALGVIFIPMILNGEREQDFIVNGSSIPARPAEIENIRQIEFDTDDRTLDSANVAEKPLAQIRIPVDERSAALSPVNITPASEKNVVEKKPRKKRVVQKPVQKETGKAGTVSGDKSATVTAKPPVAKKKTASVAPTTLAWAVQVGSFKQKNNALNLRDKLRKQKYKAFVEALRSSDALIYRVRLGPYVNRTGAEQVRDKLLVKQNMKGLVVKHP</sequence>
<name>A0A3B1AYK1_9ZZZZ</name>
<dbReference type="PANTHER" id="PTHR38687:SF1">
    <property type="entry name" value="CELL DIVISION PROTEIN DEDD"/>
    <property type="match status" value="1"/>
</dbReference>
<dbReference type="GO" id="GO:0030428">
    <property type="term" value="C:cell septum"/>
    <property type="evidence" value="ECO:0007669"/>
    <property type="project" value="TreeGrafter"/>
</dbReference>
<dbReference type="Pfam" id="PF05036">
    <property type="entry name" value="SPOR"/>
    <property type="match status" value="1"/>
</dbReference>
<dbReference type="SUPFAM" id="SSF110997">
    <property type="entry name" value="Sporulation related repeat"/>
    <property type="match status" value="1"/>
</dbReference>
<keyword evidence="2" id="KW-0812">Transmembrane</keyword>
<dbReference type="PROSITE" id="PS51724">
    <property type="entry name" value="SPOR"/>
    <property type="match status" value="1"/>
</dbReference>
<keyword evidence="2" id="KW-1133">Transmembrane helix</keyword>
<protein>
    <recommendedName>
        <fullName evidence="3">SPOR domain-containing protein</fullName>
    </recommendedName>
</protein>
<dbReference type="InterPro" id="IPR036680">
    <property type="entry name" value="SPOR-like_sf"/>
</dbReference>